<feature type="compositionally biased region" description="Basic residues" evidence="1">
    <location>
        <begin position="1"/>
        <end position="10"/>
    </location>
</feature>
<dbReference type="EMBL" id="DF237599">
    <property type="protein sequence ID" value="GAQ90514.1"/>
    <property type="molecule type" value="Genomic_DNA"/>
</dbReference>
<dbReference type="Proteomes" id="UP000054558">
    <property type="component" value="Unassembled WGS sequence"/>
</dbReference>
<name>A0A1Y1II89_KLENI</name>
<reference evidence="2 3" key="1">
    <citation type="journal article" date="2014" name="Nat. Commun.">
        <title>Klebsormidium flaccidum genome reveals primary factors for plant terrestrial adaptation.</title>
        <authorList>
            <person name="Hori K."/>
            <person name="Maruyama F."/>
            <person name="Fujisawa T."/>
            <person name="Togashi T."/>
            <person name="Yamamoto N."/>
            <person name="Seo M."/>
            <person name="Sato S."/>
            <person name="Yamada T."/>
            <person name="Mori H."/>
            <person name="Tajima N."/>
            <person name="Moriyama T."/>
            <person name="Ikeuchi M."/>
            <person name="Watanabe M."/>
            <person name="Wada H."/>
            <person name="Kobayashi K."/>
            <person name="Saito M."/>
            <person name="Masuda T."/>
            <person name="Sasaki-Sekimoto Y."/>
            <person name="Mashiguchi K."/>
            <person name="Awai K."/>
            <person name="Shimojima M."/>
            <person name="Masuda S."/>
            <person name="Iwai M."/>
            <person name="Nobusawa T."/>
            <person name="Narise T."/>
            <person name="Kondo S."/>
            <person name="Saito H."/>
            <person name="Sato R."/>
            <person name="Murakawa M."/>
            <person name="Ihara Y."/>
            <person name="Oshima-Yamada Y."/>
            <person name="Ohtaka K."/>
            <person name="Satoh M."/>
            <person name="Sonobe K."/>
            <person name="Ishii M."/>
            <person name="Ohtani R."/>
            <person name="Kanamori-Sato M."/>
            <person name="Honoki R."/>
            <person name="Miyazaki D."/>
            <person name="Mochizuki H."/>
            <person name="Umetsu J."/>
            <person name="Higashi K."/>
            <person name="Shibata D."/>
            <person name="Kamiya Y."/>
            <person name="Sato N."/>
            <person name="Nakamura Y."/>
            <person name="Tabata S."/>
            <person name="Ida S."/>
            <person name="Kurokawa K."/>
            <person name="Ohta H."/>
        </authorList>
    </citation>
    <scope>NUCLEOTIDE SEQUENCE [LARGE SCALE GENOMIC DNA]</scope>
    <source>
        <strain evidence="2 3">NIES-2285</strain>
    </source>
</reference>
<protein>
    <submittedName>
        <fullName evidence="2">Uncharacterized protein</fullName>
    </submittedName>
</protein>
<proteinExistence type="predicted"/>
<organism evidence="2 3">
    <name type="scientific">Klebsormidium nitens</name>
    <name type="common">Green alga</name>
    <name type="synonym">Ulothrix nitens</name>
    <dbReference type="NCBI Taxonomy" id="105231"/>
    <lineage>
        <taxon>Eukaryota</taxon>
        <taxon>Viridiplantae</taxon>
        <taxon>Streptophyta</taxon>
        <taxon>Klebsormidiophyceae</taxon>
        <taxon>Klebsormidiales</taxon>
        <taxon>Klebsormidiaceae</taxon>
        <taxon>Klebsormidium</taxon>
    </lineage>
</organism>
<evidence type="ECO:0000256" key="1">
    <source>
        <dbReference type="SAM" id="MobiDB-lite"/>
    </source>
</evidence>
<sequence>MGSRKKRGKGRALNPARELILPKAPGPLQTPSAPASLGLGPTSNVNKSLNPAAYEKLKSVTLVKFTLEEKIPGRNARCSEPGRVRKWHPAGVYGRLVGSNVQLTRAKAMVMMGTRAILESYRNMELELAGVDIQFQELRSPNLTKLVVSHAKGDTLVTIIAPRLQVFALKASPFFRFQTTPAEAPELCSLTLVDWQAINLEYYVKQFKKVQKVALGQEAVGGGYLDPQSVTSLLESLSGTQVIRL</sequence>
<feature type="region of interest" description="Disordered" evidence="1">
    <location>
        <begin position="1"/>
        <end position="38"/>
    </location>
</feature>
<evidence type="ECO:0000313" key="3">
    <source>
        <dbReference type="Proteomes" id="UP000054558"/>
    </source>
</evidence>
<gene>
    <name evidence="2" type="ORF">KFL_006500080</name>
</gene>
<evidence type="ECO:0000313" key="2">
    <source>
        <dbReference type="EMBL" id="GAQ90514.1"/>
    </source>
</evidence>
<accession>A0A1Y1II89</accession>
<keyword evidence="3" id="KW-1185">Reference proteome</keyword>
<dbReference type="AlphaFoldDB" id="A0A1Y1II89"/>